<reference evidence="11" key="1">
    <citation type="submission" date="2020-03" db="EMBL/GenBank/DDBJ databases">
        <title>Draft sequencing of Paenibacilllus sp. S3N08.</title>
        <authorList>
            <person name="Kim D.-U."/>
        </authorList>
    </citation>
    <scope>NUCLEOTIDE SEQUENCE</scope>
    <source>
        <strain evidence="11">S3N08</strain>
    </source>
</reference>
<dbReference type="InterPro" id="IPR050811">
    <property type="entry name" value="Phosphate_ABC_transporter"/>
</dbReference>
<name>A0ABX0IYK7_9BACL</name>
<keyword evidence="7" id="KW-0564">Palmitate</keyword>
<keyword evidence="8" id="KW-0449">Lipoprotein</keyword>
<proteinExistence type="inferred from homology"/>
<organism evidence="11 12">
    <name type="scientific">Paenibacillus agricola</name>
    <dbReference type="NCBI Taxonomy" id="2716264"/>
    <lineage>
        <taxon>Bacteria</taxon>
        <taxon>Bacillati</taxon>
        <taxon>Bacillota</taxon>
        <taxon>Bacilli</taxon>
        <taxon>Bacillales</taxon>
        <taxon>Paenibacillaceae</taxon>
        <taxon>Paenibacillus</taxon>
    </lineage>
</organism>
<evidence type="ECO:0000259" key="10">
    <source>
        <dbReference type="Pfam" id="PF12849"/>
    </source>
</evidence>
<accession>A0ABX0IYK7</accession>
<dbReference type="PANTHER" id="PTHR30570:SF1">
    <property type="entry name" value="PHOSPHATE-BINDING PROTEIN PSTS"/>
    <property type="match status" value="1"/>
</dbReference>
<evidence type="ECO:0000313" key="12">
    <source>
        <dbReference type="Proteomes" id="UP001165962"/>
    </source>
</evidence>
<keyword evidence="6 9" id="KW-0732">Signal</keyword>
<dbReference type="CDD" id="cd13653">
    <property type="entry name" value="PBP2_phosphate_like_1"/>
    <property type="match status" value="1"/>
</dbReference>
<evidence type="ECO:0000256" key="8">
    <source>
        <dbReference type="ARBA" id="ARBA00023288"/>
    </source>
</evidence>
<dbReference type="RefSeq" id="WP_166146524.1">
    <property type="nucleotide sequence ID" value="NZ_JAAOIW010000001.1"/>
</dbReference>
<dbReference type="InterPro" id="IPR024370">
    <property type="entry name" value="PBP_domain"/>
</dbReference>
<evidence type="ECO:0000256" key="1">
    <source>
        <dbReference type="ARBA" id="ARBA00002841"/>
    </source>
</evidence>
<dbReference type="Proteomes" id="UP001165962">
    <property type="component" value="Unassembled WGS sequence"/>
</dbReference>
<gene>
    <name evidence="11" type="ORF">G9U52_04350</name>
</gene>
<comment type="caution">
    <text evidence="11">The sequence shown here is derived from an EMBL/GenBank/DDBJ whole genome shotgun (WGS) entry which is preliminary data.</text>
</comment>
<dbReference type="SUPFAM" id="SSF53850">
    <property type="entry name" value="Periplasmic binding protein-like II"/>
    <property type="match status" value="1"/>
</dbReference>
<sequence>MKKGLIISLLSLCLMAAALYVGYSAWATGEDKQTLLIAGSSTVDPYTAVLAEEYKKKHPNVIVNHTGGGSTPGLLALKKGAIDLATMSRDLKWTEEDEYTKQYLIGKNGVAIVVNQANALTDISSDHIYQILTGAITNWSAIGGKNEEIKVMGRVKTSTTRIMVEDLVMKGAPYTAAMQIFQTAEELRKAIEDTPNAIGILGLQDVNDSIKKLKVGGIEMTPTTILTSRYPLTRSFYYVLYSEPGMEAFEKTKLDFLDFVRSEQGQAIIEKRGGVRVY</sequence>
<comment type="subcellular location">
    <subcellularLocation>
        <location evidence="2">Cell membrane</location>
        <topology evidence="2">Lipid-anchor</topology>
    </subcellularLocation>
</comment>
<evidence type="ECO:0000256" key="2">
    <source>
        <dbReference type="ARBA" id="ARBA00004193"/>
    </source>
</evidence>
<dbReference type="Pfam" id="PF12849">
    <property type="entry name" value="PBP_like_2"/>
    <property type="match status" value="1"/>
</dbReference>
<evidence type="ECO:0000256" key="3">
    <source>
        <dbReference type="ARBA" id="ARBA00008725"/>
    </source>
</evidence>
<keyword evidence="12" id="KW-1185">Reference proteome</keyword>
<feature type="signal peptide" evidence="9">
    <location>
        <begin position="1"/>
        <end position="27"/>
    </location>
</feature>
<dbReference type="EMBL" id="JAAOIW010000001">
    <property type="protein sequence ID" value="NHN29062.1"/>
    <property type="molecule type" value="Genomic_DNA"/>
</dbReference>
<evidence type="ECO:0000256" key="6">
    <source>
        <dbReference type="ARBA" id="ARBA00022729"/>
    </source>
</evidence>
<evidence type="ECO:0000256" key="9">
    <source>
        <dbReference type="SAM" id="SignalP"/>
    </source>
</evidence>
<comment type="function">
    <text evidence="1">Part of the ABC transporter complex PstSACB involved in phosphate import.</text>
</comment>
<feature type="domain" description="PBP" evidence="10">
    <location>
        <begin position="30"/>
        <end position="262"/>
    </location>
</feature>
<comment type="subunit">
    <text evidence="4">The complex is composed of two ATP-binding proteins (PstB), two transmembrane proteins (PstC and PstA) and a solute-binding protein (PstS).</text>
</comment>
<feature type="chain" id="PRO_5045106420" evidence="9">
    <location>
        <begin position="28"/>
        <end position="278"/>
    </location>
</feature>
<evidence type="ECO:0000256" key="4">
    <source>
        <dbReference type="ARBA" id="ARBA00011529"/>
    </source>
</evidence>
<protein>
    <submittedName>
        <fullName evidence="11">Phosphate ABC transporter substrate-binding protein</fullName>
    </submittedName>
</protein>
<keyword evidence="5" id="KW-0592">Phosphate transport</keyword>
<evidence type="ECO:0000256" key="5">
    <source>
        <dbReference type="ARBA" id="ARBA00022592"/>
    </source>
</evidence>
<keyword evidence="5" id="KW-0813">Transport</keyword>
<dbReference type="Gene3D" id="3.40.190.10">
    <property type="entry name" value="Periplasmic binding protein-like II"/>
    <property type="match status" value="2"/>
</dbReference>
<evidence type="ECO:0000256" key="7">
    <source>
        <dbReference type="ARBA" id="ARBA00023139"/>
    </source>
</evidence>
<comment type="similarity">
    <text evidence="3">Belongs to the PstS family.</text>
</comment>
<evidence type="ECO:0000313" key="11">
    <source>
        <dbReference type="EMBL" id="NHN29062.1"/>
    </source>
</evidence>
<dbReference type="PANTHER" id="PTHR30570">
    <property type="entry name" value="PERIPLASMIC PHOSPHATE BINDING COMPONENT OF PHOSPHATE ABC TRANSPORTER"/>
    <property type="match status" value="1"/>
</dbReference>